<dbReference type="OrthoDB" id="2395271at2759"/>
<accession>A0A9N9E964</accession>
<dbReference type="Proteomes" id="UP000789572">
    <property type="component" value="Unassembled WGS sequence"/>
</dbReference>
<dbReference type="EMBL" id="CAJVPJ010006374">
    <property type="protein sequence ID" value="CAG8668287.1"/>
    <property type="molecule type" value="Genomic_DNA"/>
</dbReference>
<evidence type="ECO:0000256" key="1">
    <source>
        <dbReference type="SAM" id="MobiDB-lite"/>
    </source>
</evidence>
<evidence type="ECO:0000313" key="2">
    <source>
        <dbReference type="EMBL" id="CAG8668287.1"/>
    </source>
</evidence>
<feature type="region of interest" description="Disordered" evidence="1">
    <location>
        <begin position="36"/>
        <end position="74"/>
    </location>
</feature>
<feature type="compositionally biased region" description="Low complexity" evidence="1">
    <location>
        <begin position="39"/>
        <end position="56"/>
    </location>
</feature>
<evidence type="ECO:0000313" key="3">
    <source>
        <dbReference type="Proteomes" id="UP000789572"/>
    </source>
</evidence>
<dbReference type="AlphaFoldDB" id="A0A9N9E964"/>
<name>A0A9N9E964_9GLOM</name>
<feature type="non-terminal residue" evidence="2">
    <location>
        <position position="1"/>
    </location>
</feature>
<keyword evidence="3" id="KW-1185">Reference proteome</keyword>
<gene>
    <name evidence="2" type="ORF">POCULU_LOCUS10821</name>
</gene>
<organism evidence="2 3">
    <name type="scientific">Paraglomus occultum</name>
    <dbReference type="NCBI Taxonomy" id="144539"/>
    <lineage>
        <taxon>Eukaryota</taxon>
        <taxon>Fungi</taxon>
        <taxon>Fungi incertae sedis</taxon>
        <taxon>Mucoromycota</taxon>
        <taxon>Glomeromycotina</taxon>
        <taxon>Glomeromycetes</taxon>
        <taxon>Paraglomerales</taxon>
        <taxon>Paraglomeraceae</taxon>
        <taxon>Paraglomus</taxon>
    </lineage>
</organism>
<protein>
    <submittedName>
        <fullName evidence="2">9836_t:CDS:1</fullName>
    </submittedName>
</protein>
<reference evidence="2" key="1">
    <citation type="submission" date="2021-06" db="EMBL/GenBank/DDBJ databases">
        <authorList>
            <person name="Kallberg Y."/>
            <person name="Tangrot J."/>
            <person name="Rosling A."/>
        </authorList>
    </citation>
    <scope>NUCLEOTIDE SEQUENCE</scope>
    <source>
        <strain evidence="2">IA702</strain>
    </source>
</reference>
<sequence>IRESRGKIPNASKRMAKKFHIGTRRVYEIWEHNERLQQDLDSPSPSDSDNSSTLNDFKNKKSSSIKKIKSKPVHILNQPPINKNLTGKLSAISLEVKKETTPPVTLQETEDVLELHKRKQKDIEKIRASGRTLASKLSVS</sequence>
<comment type="caution">
    <text evidence="2">The sequence shown here is derived from an EMBL/GenBank/DDBJ whole genome shotgun (WGS) entry which is preliminary data.</text>
</comment>
<proteinExistence type="predicted"/>
<feature type="compositionally biased region" description="Basic residues" evidence="1">
    <location>
        <begin position="60"/>
        <end position="72"/>
    </location>
</feature>